<evidence type="ECO:0008006" key="4">
    <source>
        <dbReference type="Google" id="ProtNLM"/>
    </source>
</evidence>
<keyword evidence="3" id="KW-1185">Reference proteome</keyword>
<reference evidence="2 3" key="1">
    <citation type="submission" date="2023-10" db="EMBL/GenBank/DDBJ databases">
        <title>Psychrosphaera aquimaarina strain SW33 isolated from seawater.</title>
        <authorList>
            <person name="Bayburt H."/>
            <person name="Kim J.M."/>
            <person name="Choi B.J."/>
            <person name="Jeon C.O."/>
        </authorList>
    </citation>
    <scope>NUCLEOTIDE SEQUENCE [LARGE SCALE GENOMIC DNA]</scope>
    <source>
        <strain evidence="2 3">KCTC 52743</strain>
    </source>
</reference>
<comment type="caution">
    <text evidence="2">The sequence shown here is derived from an EMBL/GenBank/DDBJ whole genome shotgun (WGS) entry which is preliminary data.</text>
</comment>
<feature type="signal peptide" evidence="1">
    <location>
        <begin position="1"/>
        <end position="19"/>
    </location>
</feature>
<accession>A0ABU3R1A2</accession>
<dbReference type="RefSeq" id="WP_315947064.1">
    <property type="nucleotide sequence ID" value="NZ_JAWCUA010000007.1"/>
</dbReference>
<organism evidence="2 3">
    <name type="scientific">Psychrosphaera aquimarina</name>
    <dbReference type="NCBI Taxonomy" id="2044854"/>
    <lineage>
        <taxon>Bacteria</taxon>
        <taxon>Pseudomonadati</taxon>
        <taxon>Pseudomonadota</taxon>
        <taxon>Gammaproteobacteria</taxon>
        <taxon>Alteromonadales</taxon>
        <taxon>Pseudoalteromonadaceae</taxon>
        <taxon>Psychrosphaera</taxon>
    </lineage>
</organism>
<sequence length="234" mass="28056">MSKLAQLSSILFLSFQLLACSTMGSVAKGTFIFGTEFYKAQPKVVTDQYPKYFNQTFYTAELFVTDYNEWRLRIVSENDMSNYIESNEIYVDLEYEMDFQTYSKTVPLVFESFSIINVDDKELYAFDFSYSQEGKEFWSEFHELFFLRRKPWFHYPVSPTLPIEVRRYVNSIEYNFVPHWGYLSLRQFMELYRGMQGRRWDEFCFWNNYQYDDSSVCGDIRIEDDPDSIQGAKN</sequence>
<proteinExistence type="predicted"/>
<dbReference type="Proteomes" id="UP001257914">
    <property type="component" value="Unassembled WGS sequence"/>
</dbReference>
<name>A0ABU3R1A2_9GAMM</name>
<evidence type="ECO:0000313" key="2">
    <source>
        <dbReference type="EMBL" id="MDU0113455.1"/>
    </source>
</evidence>
<evidence type="ECO:0000256" key="1">
    <source>
        <dbReference type="SAM" id="SignalP"/>
    </source>
</evidence>
<protein>
    <recommendedName>
        <fullName evidence="4">Lipoprotein</fullName>
    </recommendedName>
</protein>
<feature type="chain" id="PRO_5047337140" description="Lipoprotein" evidence="1">
    <location>
        <begin position="20"/>
        <end position="234"/>
    </location>
</feature>
<evidence type="ECO:0000313" key="3">
    <source>
        <dbReference type="Proteomes" id="UP001257914"/>
    </source>
</evidence>
<keyword evidence="1" id="KW-0732">Signal</keyword>
<gene>
    <name evidence="2" type="ORF">RT723_10690</name>
</gene>
<dbReference type="EMBL" id="JAWCUA010000007">
    <property type="protein sequence ID" value="MDU0113455.1"/>
    <property type="molecule type" value="Genomic_DNA"/>
</dbReference>